<dbReference type="OrthoDB" id="5422293at2759"/>
<organism evidence="2 3">
    <name type="scientific">Niveomyces insectorum RCEF 264</name>
    <dbReference type="NCBI Taxonomy" id="1081102"/>
    <lineage>
        <taxon>Eukaryota</taxon>
        <taxon>Fungi</taxon>
        <taxon>Dikarya</taxon>
        <taxon>Ascomycota</taxon>
        <taxon>Pezizomycotina</taxon>
        <taxon>Sordariomycetes</taxon>
        <taxon>Hypocreomycetidae</taxon>
        <taxon>Hypocreales</taxon>
        <taxon>Cordycipitaceae</taxon>
        <taxon>Niveomyces</taxon>
    </lineage>
</organism>
<dbReference type="Proteomes" id="UP000076874">
    <property type="component" value="Unassembled WGS sequence"/>
</dbReference>
<dbReference type="EMBL" id="AZHD01000023">
    <property type="protein sequence ID" value="OAA54608.1"/>
    <property type="molecule type" value="Genomic_DNA"/>
</dbReference>
<evidence type="ECO:0000313" key="2">
    <source>
        <dbReference type="EMBL" id="OAA54608.1"/>
    </source>
</evidence>
<protein>
    <submittedName>
        <fullName evidence="2">Phosphoesterase</fullName>
    </submittedName>
</protein>
<reference evidence="2 3" key="1">
    <citation type="journal article" date="2016" name="Genome Biol. Evol.">
        <title>Divergent and convergent evolution of fungal pathogenicity.</title>
        <authorList>
            <person name="Shang Y."/>
            <person name="Xiao G."/>
            <person name="Zheng P."/>
            <person name="Cen K."/>
            <person name="Zhan S."/>
            <person name="Wang C."/>
        </authorList>
    </citation>
    <scope>NUCLEOTIDE SEQUENCE [LARGE SCALE GENOMIC DNA]</scope>
    <source>
        <strain evidence="2 3">RCEF 264</strain>
    </source>
</reference>
<dbReference type="AlphaFoldDB" id="A0A167MPC3"/>
<evidence type="ECO:0000256" key="1">
    <source>
        <dbReference type="SAM" id="MobiDB-lite"/>
    </source>
</evidence>
<name>A0A167MPC3_9HYPO</name>
<feature type="region of interest" description="Disordered" evidence="1">
    <location>
        <begin position="19"/>
        <end position="41"/>
    </location>
</feature>
<accession>A0A167MPC3</accession>
<keyword evidence="3" id="KW-1185">Reference proteome</keyword>
<sequence>MMKFILKFLRCFHASKNTEKASSARDGQAQDAHGDAHGQSPPGITDDSLLFPVWPPPNPRYIIAQREMYKERLMQRKFAAPKGVLEDSPLHYLYRIYEWILVGHTINMRNELELFWWKRWPVSNIPDPGEQGDPERYGVLACIPALLVESFNARIDLGLRREEPHSILSLEEQLRWAATPKKMETLPPWTNNVEPLKELLYIPDTVPTEPQPNSIDDPRADPAFKEKNILILRPHIHFI</sequence>
<comment type="caution">
    <text evidence="2">The sequence shown here is derived from an EMBL/GenBank/DDBJ whole genome shotgun (WGS) entry which is preliminary data.</text>
</comment>
<evidence type="ECO:0000313" key="3">
    <source>
        <dbReference type="Proteomes" id="UP000076874"/>
    </source>
</evidence>
<gene>
    <name evidence="2" type="ORF">SPI_08854</name>
</gene>
<proteinExistence type="predicted"/>